<gene>
    <name evidence="15" type="ORF">GDO54_016937</name>
</gene>
<comment type="subcellular location">
    <subcellularLocation>
        <location evidence="1">Membrane</location>
        <topology evidence="1">Single-pass type I membrane protein</topology>
    </subcellularLocation>
</comment>
<name>A0AAV2ZYF0_PYXAD</name>
<evidence type="ECO:0008006" key="17">
    <source>
        <dbReference type="Google" id="ProtNLM"/>
    </source>
</evidence>
<dbReference type="GO" id="GO:0007155">
    <property type="term" value="P:cell adhesion"/>
    <property type="evidence" value="ECO:0007669"/>
    <property type="project" value="UniProtKB-KW"/>
</dbReference>
<evidence type="ECO:0000259" key="14">
    <source>
        <dbReference type="SMART" id="SM00082"/>
    </source>
</evidence>
<dbReference type="Proteomes" id="UP001181693">
    <property type="component" value="Unassembled WGS sequence"/>
</dbReference>
<proteinExistence type="predicted"/>
<evidence type="ECO:0000256" key="12">
    <source>
        <dbReference type="SAM" id="SignalP"/>
    </source>
</evidence>
<keyword evidence="8" id="KW-0094">Blood coagulation</keyword>
<keyword evidence="7 11" id="KW-1133">Transmembrane helix</keyword>
<feature type="transmembrane region" description="Helical" evidence="11">
    <location>
        <begin position="153"/>
        <end position="170"/>
    </location>
</feature>
<dbReference type="Gene3D" id="3.80.10.10">
    <property type="entry name" value="Ribonuclease Inhibitor"/>
    <property type="match status" value="1"/>
</dbReference>
<dbReference type="InterPro" id="IPR000483">
    <property type="entry name" value="Cys-rich_flank_reg_C"/>
</dbReference>
<keyword evidence="4" id="KW-0356">Hemostasis</keyword>
<keyword evidence="10" id="KW-1015">Disulfide bond</keyword>
<evidence type="ECO:0000256" key="3">
    <source>
        <dbReference type="ARBA" id="ARBA00022692"/>
    </source>
</evidence>
<feature type="chain" id="PRO_5043393905" description="Platelet glycoprotein IX" evidence="12">
    <location>
        <begin position="17"/>
        <end position="199"/>
    </location>
</feature>
<feature type="domain" description="LRRCT" evidence="14">
    <location>
        <begin position="86"/>
        <end position="138"/>
    </location>
</feature>
<evidence type="ECO:0000256" key="4">
    <source>
        <dbReference type="ARBA" id="ARBA00022696"/>
    </source>
</evidence>
<keyword evidence="6" id="KW-0130">Cell adhesion</keyword>
<evidence type="ECO:0000313" key="16">
    <source>
        <dbReference type="Proteomes" id="UP001181693"/>
    </source>
</evidence>
<keyword evidence="9 11" id="KW-0472">Membrane</keyword>
<evidence type="ECO:0000259" key="13">
    <source>
        <dbReference type="SMART" id="SM00013"/>
    </source>
</evidence>
<dbReference type="Pfam" id="PF01462">
    <property type="entry name" value="LRRNT"/>
    <property type="match status" value="1"/>
</dbReference>
<dbReference type="SMART" id="SM00082">
    <property type="entry name" value="LRRCT"/>
    <property type="match status" value="1"/>
</dbReference>
<keyword evidence="3 11" id="KW-0812">Transmembrane</keyword>
<dbReference type="InterPro" id="IPR052313">
    <property type="entry name" value="GPIb-IX-V_Complex"/>
</dbReference>
<dbReference type="EMBL" id="DYDO01000009">
    <property type="protein sequence ID" value="DBA18723.1"/>
    <property type="molecule type" value="Genomic_DNA"/>
</dbReference>
<evidence type="ECO:0000256" key="10">
    <source>
        <dbReference type="ARBA" id="ARBA00023157"/>
    </source>
</evidence>
<dbReference type="PANTHER" id="PTHR22650">
    <property type="entry name" value="GLYCOPROTEIN IB BETA"/>
    <property type="match status" value="1"/>
</dbReference>
<accession>A0AAV2ZYF0</accession>
<dbReference type="SMART" id="SM00013">
    <property type="entry name" value="LRRNT"/>
    <property type="match status" value="1"/>
</dbReference>
<evidence type="ECO:0000256" key="6">
    <source>
        <dbReference type="ARBA" id="ARBA00022889"/>
    </source>
</evidence>
<keyword evidence="2" id="KW-0433">Leucine-rich repeat</keyword>
<dbReference type="AlphaFoldDB" id="A0AAV2ZYF0"/>
<comment type="caution">
    <text evidence="15">The sequence shown here is derived from an EMBL/GenBank/DDBJ whole genome shotgun (WGS) entry which is preliminary data.</text>
</comment>
<organism evidence="15 16">
    <name type="scientific">Pyxicephalus adspersus</name>
    <name type="common">African bullfrog</name>
    <dbReference type="NCBI Taxonomy" id="30357"/>
    <lineage>
        <taxon>Eukaryota</taxon>
        <taxon>Metazoa</taxon>
        <taxon>Chordata</taxon>
        <taxon>Craniata</taxon>
        <taxon>Vertebrata</taxon>
        <taxon>Euteleostomi</taxon>
        <taxon>Amphibia</taxon>
        <taxon>Batrachia</taxon>
        <taxon>Anura</taxon>
        <taxon>Neobatrachia</taxon>
        <taxon>Ranoidea</taxon>
        <taxon>Pyxicephalidae</taxon>
        <taxon>Pyxicephalinae</taxon>
        <taxon>Pyxicephalus</taxon>
    </lineage>
</organism>
<dbReference type="GO" id="GO:0007596">
    <property type="term" value="P:blood coagulation"/>
    <property type="evidence" value="ECO:0007669"/>
    <property type="project" value="UniProtKB-KW"/>
</dbReference>
<dbReference type="GO" id="GO:0016020">
    <property type="term" value="C:membrane"/>
    <property type="evidence" value="ECO:0007669"/>
    <property type="project" value="UniProtKB-SubCell"/>
</dbReference>
<evidence type="ECO:0000256" key="7">
    <source>
        <dbReference type="ARBA" id="ARBA00022989"/>
    </source>
</evidence>
<dbReference type="InterPro" id="IPR000372">
    <property type="entry name" value="LRRNT"/>
</dbReference>
<feature type="domain" description="LRRNT" evidence="13">
    <location>
        <begin position="20"/>
        <end position="56"/>
    </location>
</feature>
<dbReference type="PANTHER" id="PTHR22650:SF6">
    <property type="entry name" value="PLATELET GLYCOPROTEIN IX"/>
    <property type="match status" value="1"/>
</dbReference>
<dbReference type="InterPro" id="IPR032675">
    <property type="entry name" value="LRR_dom_sf"/>
</dbReference>
<evidence type="ECO:0000256" key="2">
    <source>
        <dbReference type="ARBA" id="ARBA00022614"/>
    </source>
</evidence>
<feature type="signal peptide" evidence="12">
    <location>
        <begin position="1"/>
        <end position="16"/>
    </location>
</feature>
<evidence type="ECO:0000256" key="8">
    <source>
        <dbReference type="ARBA" id="ARBA00023084"/>
    </source>
</evidence>
<evidence type="ECO:0000256" key="1">
    <source>
        <dbReference type="ARBA" id="ARBA00004479"/>
    </source>
</evidence>
<keyword evidence="16" id="KW-1185">Reference proteome</keyword>
<keyword evidence="5 12" id="KW-0732">Signal</keyword>
<dbReference type="SUPFAM" id="SSF52058">
    <property type="entry name" value="L domain-like"/>
    <property type="match status" value="1"/>
</dbReference>
<protein>
    <recommendedName>
        <fullName evidence="17">Platelet glycoprotein IX</fullName>
    </recommendedName>
</protein>
<evidence type="ECO:0000256" key="9">
    <source>
        <dbReference type="ARBA" id="ARBA00023136"/>
    </source>
</evidence>
<evidence type="ECO:0000256" key="11">
    <source>
        <dbReference type="SAM" id="Phobius"/>
    </source>
</evidence>
<evidence type="ECO:0000313" key="15">
    <source>
        <dbReference type="EMBL" id="DBA18723.1"/>
    </source>
</evidence>
<evidence type="ECO:0000256" key="5">
    <source>
        <dbReference type="ARBA" id="ARBA00022729"/>
    </source>
</evidence>
<sequence length="199" mass="22241">MSRILLLLLLIRHSESSIDLCPASCSCSMIETHGLIVNCSSRHLSAVPDLPVTTVRLYLQNNQLTTVAPGTLDHLVSLQEVDFSGNPWNCDCSILYLKVWLESQPVQRNPANVQCATPTLTSMKAFQDLTGNEMPRCGRPWPIKCKKFFVRDLYMNGLVVVVLILMSYVARIARKLSCRVAVSPKFPQTTFAKESNKSK</sequence>
<reference evidence="15" key="1">
    <citation type="thesis" date="2020" institute="ProQuest LLC" country="789 East Eisenhower Parkway, Ann Arbor, MI, USA">
        <title>Comparative Genomics and Chromosome Evolution.</title>
        <authorList>
            <person name="Mudd A.B."/>
        </authorList>
    </citation>
    <scope>NUCLEOTIDE SEQUENCE</scope>
    <source>
        <strain evidence="15">1538</strain>
        <tissue evidence="15">Blood</tissue>
    </source>
</reference>